<dbReference type="STRING" id="7238.B4IE45"/>
<evidence type="ECO:0000256" key="7">
    <source>
        <dbReference type="SAM" id="Phobius"/>
    </source>
</evidence>
<comment type="similarity">
    <text evidence="2 6">Belongs to the G-protein coupled receptor 1 family.</text>
</comment>
<dbReference type="PROSITE" id="PS50262">
    <property type="entry name" value="G_PROTEIN_RECEP_F1_2"/>
    <property type="match status" value="1"/>
</dbReference>
<dbReference type="Gene3D" id="1.20.1070.10">
    <property type="entry name" value="Rhodopsin 7-helix transmembrane proteins"/>
    <property type="match status" value="1"/>
</dbReference>
<name>B4IE45_DROSE</name>
<feature type="transmembrane region" description="Helical" evidence="7">
    <location>
        <begin position="617"/>
        <end position="638"/>
    </location>
</feature>
<feature type="transmembrane region" description="Helical" evidence="7">
    <location>
        <begin position="526"/>
        <end position="545"/>
    </location>
</feature>
<evidence type="ECO:0000313" key="10">
    <source>
        <dbReference type="EMBL" id="EDW45872.1"/>
    </source>
</evidence>
<dbReference type="PRINTS" id="PR00237">
    <property type="entry name" value="GPCRRHODOPSN"/>
</dbReference>
<evidence type="ECO:0000256" key="5">
    <source>
        <dbReference type="ARBA" id="ARBA00023136"/>
    </source>
</evidence>
<dbReference type="Gene3D" id="1.20.1250.20">
    <property type="entry name" value="MFS general substrate transporter like domains"/>
    <property type="match status" value="1"/>
</dbReference>
<dbReference type="InterPro" id="IPR036259">
    <property type="entry name" value="MFS_trans_sf"/>
</dbReference>
<feature type="domain" description="Major facilitator superfamily (MFS) profile" evidence="9">
    <location>
        <begin position="200"/>
        <end position="644"/>
    </location>
</feature>
<dbReference type="CDD" id="cd17318">
    <property type="entry name" value="MFS_SLC17"/>
    <property type="match status" value="1"/>
</dbReference>
<feature type="transmembrane region" description="Helical" evidence="7">
    <location>
        <begin position="295"/>
        <end position="315"/>
    </location>
</feature>
<evidence type="ECO:0000256" key="3">
    <source>
        <dbReference type="ARBA" id="ARBA00022692"/>
    </source>
</evidence>
<feature type="transmembrane region" description="Helical" evidence="7">
    <location>
        <begin position="166"/>
        <end position="186"/>
    </location>
</feature>
<dbReference type="AlphaFoldDB" id="B4IE45"/>
<feature type="transmembrane region" description="Helical" evidence="7">
    <location>
        <begin position="582"/>
        <end position="605"/>
    </location>
</feature>
<dbReference type="GO" id="GO:0005436">
    <property type="term" value="F:sodium:phosphate symporter activity"/>
    <property type="evidence" value="ECO:0007669"/>
    <property type="project" value="EnsemblMetazoa"/>
</dbReference>
<feature type="transmembrane region" description="Helical" evidence="7">
    <location>
        <begin position="551"/>
        <end position="570"/>
    </location>
</feature>
<dbReference type="FunFam" id="1.20.1250.20:FF:000600">
    <property type="entry name" value="Blast:Putative inorganic phosphate cotransporter"/>
    <property type="match status" value="1"/>
</dbReference>
<dbReference type="GO" id="GO:0007602">
    <property type="term" value="P:phototransduction"/>
    <property type="evidence" value="ECO:0007669"/>
    <property type="project" value="EnsemblMetazoa"/>
</dbReference>
<evidence type="ECO:0000256" key="2">
    <source>
        <dbReference type="ARBA" id="ARBA00010663"/>
    </source>
</evidence>
<keyword evidence="6" id="KW-0807">Transducer</keyword>
<dbReference type="InterPro" id="IPR017452">
    <property type="entry name" value="GPCR_Rhodpsn_7TM"/>
</dbReference>
<dbReference type="InterPro" id="IPR000276">
    <property type="entry name" value="GPCR_Rhodpsn"/>
</dbReference>
<feature type="transmembrane region" description="Helical" evidence="7">
    <location>
        <begin position="490"/>
        <end position="514"/>
    </location>
</feature>
<dbReference type="PANTHER" id="PTHR11662">
    <property type="entry name" value="SOLUTE CARRIER FAMILY 17"/>
    <property type="match status" value="1"/>
</dbReference>
<comment type="subcellular location">
    <subcellularLocation>
        <location evidence="1">Membrane</location>
        <topology evidence="1">Multi-pass membrane protein</topology>
    </subcellularLocation>
</comment>
<dbReference type="Pfam" id="PF07690">
    <property type="entry name" value="MFS_1"/>
    <property type="match status" value="1"/>
</dbReference>
<gene>
    <name evidence="10" type="primary">Dsec\GM26698</name>
    <name evidence="10" type="ORF">Dsec_GM26698</name>
</gene>
<dbReference type="InterPro" id="IPR011701">
    <property type="entry name" value="MFS"/>
</dbReference>
<sequence>MHLNGPSGPQAYVNDSSGDGSIFPMGHGYPAEYQHMVHAHWRGFREAPIYYHAGFYIAYVVLMLSSIFGNGLVIWIFSTSKSLRTPSNLLILNLAIFDLFMCTNMPHYLINATVGYIVGGDLGCDIYALNGGISGMGASITNAFIAFDRYKTISNPIDGRLSYGQIVLLILFTWLWATPFSVLPLFQIWGRYQPDFVIPQRVILAIMGFLAILNAYTMRVCLSQAITVLVVKRNSTDDDSEAICEPDDIDEGTSIGGDFEWSEELQGLILSSFYIGYIVTHIPGGLLAEKFGGKWTLGLGILSTAVFTMLTPLAINKGDSDWLIVTRVLMGLGEGTTFPALSVLLAAWVPANERGKLGALVLGGGQVGTIMGNLLSGVFIDAYGWEFVFYFFGGLGVVWFAIFVFLCYSDPTSHPFIKPSEREYLVKEIGTISRNEDLPPTPWKAILTNLPMFALVAAQIGHDWGFYIMVTDLPKYMADVLQFSIKANGLYSSLPYIMMWIVSVGSGFVADWMIRRGVMSTTNTRKVMTGLAAFGPAIFMVGASYAGCDRVLVVVLFTICMGLMGAYYAGMKLSPLDMSPNYAGTLMAITNGIGAITGVITPYLVGVMTPNASLLEWRLVFWVAFGVLCVTAVIYCIWASGEVQPFNNAPIQPPSVDFEAQERKVGGEKTRGLEQSS</sequence>
<keyword evidence="11" id="KW-1185">Reference proteome</keyword>
<dbReference type="PROSITE" id="PS00237">
    <property type="entry name" value="G_PROTEIN_RECEP_F1_1"/>
    <property type="match status" value="1"/>
</dbReference>
<feature type="transmembrane region" description="Helical" evidence="7">
    <location>
        <begin position="357"/>
        <end position="375"/>
    </location>
</feature>
<dbReference type="GO" id="GO:0006820">
    <property type="term" value="P:monoatomic anion transport"/>
    <property type="evidence" value="ECO:0007669"/>
    <property type="project" value="TreeGrafter"/>
</dbReference>
<feature type="transmembrane region" description="Helical" evidence="7">
    <location>
        <begin position="126"/>
        <end position="145"/>
    </location>
</feature>
<evidence type="ECO:0000313" key="11">
    <source>
        <dbReference type="Proteomes" id="UP000001292"/>
    </source>
</evidence>
<dbReference type="PANTHER" id="PTHR11662:SF415">
    <property type="entry name" value="AT30085P-RELATED"/>
    <property type="match status" value="1"/>
</dbReference>
<accession>B4IE45</accession>
<organism evidence="11">
    <name type="scientific">Drosophila sechellia</name>
    <name type="common">Fruit fly</name>
    <dbReference type="NCBI Taxonomy" id="7238"/>
    <lineage>
        <taxon>Eukaryota</taxon>
        <taxon>Metazoa</taxon>
        <taxon>Ecdysozoa</taxon>
        <taxon>Arthropoda</taxon>
        <taxon>Hexapoda</taxon>
        <taxon>Insecta</taxon>
        <taxon>Pterygota</taxon>
        <taxon>Neoptera</taxon>
        <taxon>Endopterygota</taxon>
        <taxon>Diptera</taxon>
        <taxon>Brachycera</taxon>
        <taxon>Muscomorpha</taxon>
        <taxon>Ephydroidea</taxon>
        <taxon>Drosophilidae</taxon>
        <taxon>Drosophila</taxon>
        <taxon>Sophophora</taxon>
    </lineage>
</organism>
<dbReference type="PROSITE" id="PS50850">
    <property type="entry name" value="MFS"/>
    <property type="match status" value="1"/>
</dbReference>
<dbReference type="InterPro" id="IPR020846">
    <property type="entry name" value="MFS_dom"/>
</dbReference>
<dbReference type="GO" id="GO:0007605">
    <property type="term" value="P:sensory perception of sound"/>
    <property type="evidence" value="ECO:0007669"/>
    <property type="project" value="EnsemblMetazoa"/>
</dbReference>
<dbReference type="GO" id="GO:0005314">
    <property type="term" value="F:high-affinity L-glutamate transmembrane transporter activity"/>
    <property type="evidence" value="ECO:0007669"/>
    <property type="project" value="EnsemblMetazoa"/>
</dbReference>
<feature type="transmembrane region" description="Helical" evidence="7">
    <location>
        <begin position="89"/>
        <end position="106"/>
    </location>
</feature>
<evidence type="ECO:0000256" key="4">
    <source>
        <dbReference type="ARBA" id="ARBA00022989"/>
    </source>
</evidence>
<dbReference type="SUPFAM" id="SSF103473">
    <property type="entry name" value="MFS general substrate transporter"/>
    <property type="match status" value="1"/>
</dbReference>
<dbReference type="PhylomeDB" id="B4IE45"/>
<dbReference type="GO" id="GO:0043153">
    <property type="term" value="P:entrainment of circadian clock by photoperiod"/>
    <property type="evidence" value="ECO:0007669"/>
    <property type="project" value="EnsemblMetazoa"/>
</dbReference>
<dbReference type="GO" id="GO:0043052">
    <property type="term" value="P:thermotaxis"/>
    <property type="evidence" value="ECO:0007669"/>
    <property type="project" value="EnsemblMetazoa"/>
</dbReference>
<dbReference type="GO" id="GO:0016038">
    <property type="term" value="P:absorption of visible light"/>
    <property type="evidence" value="ECO:0007669"/>
    <property type="project" value="EnsemblMetazoa"/>
</dbReference>
<keyword evidence="4 7" id="KW-1133">Transmembrane helix</keyword>
<keyword evidence="6" id="KW-0297">G-protein coupled receptor</keyword>
<keyword evidence="6" id="KW-0675">Receptor</keyword>
<feature type="transmembrane region" description="Helical" evidence="7">
    <location>
        <begin position="387"/>
        <end position="408"/>
    </location>
</feature>
<feature type="transmembrane region" description="Helical" evidence="7">
    <location>
        <begin position="327"/>
        <end position="350"/>
    </location>
</feature>
<protein>
    <submittedName>
        <fullName evidence="10">GM26698</fullName>
    </submittedName>
</protein>
<dbReference type="Pfam" id="PF00001">
    <property type="entry name" value="7tm_1"/>
    <property type="match status" value="1"/>
</dbReference>
<evidence type="ECO:0000259" key="9">
    <source>
        <dbReference type="PROSITE" id="PS50850"/>
    </source>
</evidence>
<feature type="transmembrane region" description="Helical" evidence="7">
    <location>
        <begin position="56"/>
        <end position="77"/>
    </location>
</feature>
<dbReference type="Proteomes" id="UP000001292">
    <property type="component" value="Unassembled WGS sequence"/>
</dbReference>
<dbReference type="InterPro" id="IPR050382">
    <property type="entry name" value="MFS_Na/Anion_cotransporter"/>
</dbReference>
<keyword evidence="3 6" id="KW-0812">Transmembrane</keyword>
<dbReference type="OMA" id="YFASVIH"/>
<dbReference type="GO" id="GO:0005886">
    <property type="term" value="C:plasma membrane"/>
    <property type="evidence" value="ECO:0007669"/>
    <property type="project" value="EnsemblMetazoa"/>
</dbReference>
<proteinExistence type="inferred from homology"/>
<reference evidence="10 11" key="1">
    <citation type="journal article" date="2007" name="Nature">
        <title>Evolution of genes and genomes on the Drosophila phylogeny.</title>
        <authorList>
            <consortium name="Drosophila 12 Genomes Consortium"/>
            <person name="Clark A.G."/>
            <person name="Eisen M.B."/>
            <person name="Smith D.R."/>
            <person name="Bergman C.M."/>
            <person name="Oliver B."/>
            <person name="Markow T.A."/>
            <person name="Kaufman T.C."/>
            <person name="Kellis M."/>
            <person name="Gelbart W."/>
            <person name="Iyer V.N."/>
            <person name="Pollard D.A."/>
            <person name="Sackton T.B."/>
            <person name="Larracuente A.M."/>
            <person name="Singh N.D."/>
            <person name="Abad J.P."/>
            <person name="Abt D.N."/>
            <person name="Adryan B."/>
            <person name="Aguade M."/>
            <person name="Akashi H."/>
            <person name="Anderson W.W."/>
            <person name="Aquadro C.F."/>
            <person name="Ardell D.H."/>
            <person name="Arguello R."/>
            <person name="Artieri C.G."/>
            <person name="Barbash D.A."/>
            <person name="Barker D."/>
            <person name="Barsanti P."/>
            <person name="Batterham P."/>
            <person name="Batzoglou S."/>
            <person name="Begun D."/>
            <person name="Bhutkar A."/>
            <person name="Blanco E."/>
            <person name="Bosak S.A."/>
            <person name="Bradley R.K."/>
            <person name="Brand A.D."/>
            <person name="Brent M.R."/>
            <person name="Brooks A.N."/>
            <person name="Brown R.H."/>
            <person name="Butlin R.K."/>
            <person name="Caggese C."/>
            <person name="Calvi B.R."/>
            <person name="Bernardo de Carvalho A."/>
            <person name="Caspi A."/>
            <person name="Castrezana S."/>
            <person name="Celniker S.E."/>
            <person name="Chang J.L."/>
            <person name="Chapple C."/>
            <person name="Chatterji S."/>
            <person name="Chinwalla A."/>
            <person name="Civetta A."/>
            <person name="Clifton S.W."/>
            <person name="Comeron J.M."/>
            <person name="Costello J.C."/>
            <person name="Coyne J.A."/>
            <person name="Daub J."/>
            <person name="David R.G."/>
            <person name="Delcher A.L."/>
            <person name="Delehaunty K."/>
            <person name="Do C.B."/>
            <person name="Ebling H."/>
            <person name="Edwards K."/>
            <person name="Eickbush T."/>
            <person name="Evans J.D."/>
            <person name="Filipski A."/>
            <person name="Findeiss S."/>
            <person name="Freyhult E."/>
            <person name="Fulton L."/>
            <person name="Fulton R."/>
            <person name="Garcia A.C."/>
            <person name="Gardiner A."/>
            <person name="Garfield D.A."/>
            <person name="Garvin B.E."/>
            <person name="Gibson G."/>
            <person name="Gilbert D."/>
            <person name="Gnerre S."/>
            <person name="Godfrey J."/>
            <person name="Good R."/>
            <person name="Gotea V."/>
            <person name="Gravely B."/>
            <person name="Greenberg A.J."/>
            <person name="Griffiths-Jones S."/>
            <person name="Gross S."/>
            <person name="Guigo R."/>
            <person name="Gustafson E.A."/>
            <person name="Haerty W."/>
            <person name="Hahn M.W."/>
            <person name="Halligan D.L."/>
            <person name="Halpern A.L."/>
            <person name="Halter G.M."/>
            <person name="Han M.V."/>
            <person name="Heger A."/>
            <person name="Hillier L."/>
            <person name="Hinrichs A.S."/>
            <person name="Holmes I."/>
            <person name="Hoskins R.A."/>
            <person name="Hubisz M.J."/>
            <person name="Hultmark D."/>
            <person name="Huntley M.A."/>
            <person name="Jaffe D.B."/>
            <person name="Jagadeeshan S."/>
            <person name="Jeck W.R."/>
            <person name="Johnson J."/>
            <person name="Jones C.D."/>
            <person name="Jordan W.C."/>
            <person name="Karpen G.H."/>
            <person name="Kataoka E."/>
            <person name="Keightley P.D."/>
            <person name="Kheradpour P."/>
            <person name="Kirkness E.F."/>
            <person name="Koerich L.B."/>
            <person name="Kristiansen K."/>
            <person name="Kudrna D."/>
            <person name="Kulathinal R.J."/>
            <person name="Kumar S."/>
            <person name="Kwok R."/>
            <person name="Lander E."/>
            <person name="Langley C.H."/>
            <person name="Lapoint R."/>
            <person name="Lazzaro B.P."/>
            <person name="Lee S.J."/>
            <person name="Levesque L."/>
            <person name="Li R."/>
            <person name="Lin C.F."/>
            <person name="Lin M.F."/>
            <person name="Lindblad-Toh K."/>
            <person name="Llopart A."/>
            <person name="Long M."/>
            <person name="Low L."/>
            <person name="Lozovsky E."/>
            <person name="Lu J."/>
            <person name="Luo M."/>
            <person name="Machado C.A."/>
            <person name="Makalowski W."/>
            <person name="Marzo M."/>
            <person name="Matsuda M."/>
            <person name="Matzkin L."/>
            <person name="McAllister B."/>
            <person name="McBride C.S."/>
            <person name="McKernan B."/>
            <person name="McKernan K."/>
            <person name="Mendez-Lago M."/>
            <person name="Minx P."/>
            <person name="Mollenhauer M.U."/>
            <person name="Montooth K."/>
            <person name="Mount S.M."/>
            <person name="Mu X."/>
            <person name="Myers E."/>
            <person name="Negre B."/>
            <person name="Newfeld S."/>
            <person name="Nielsen R."/>
            <person name="Noor M.A."/>
            <person name="O'Grady P."/>
            <person name="Pachter L."/>
            <person name="Papaceit M."/>
            <person name="Parisi M.J."/>
            <person name="Parisi M."/>
            <person name="Parts L."/>
            <person name="Pedersen J.S."/>
            <person name="Pesole G."/>
            <person name="Phillippy A.M."/>
            <person name="Ponting C.P."/>
            <person name="Pop M."/>
            <person name="Porcelli D."/>
            <person name="Powell J.R."/>
            <person name="Prohaska S."/>
            <person name="Pruitt K."/>
            <person name="Puig M."/>
            <person name="Quesneville H."/>
            <person name="Ram K.R."/>
            <person name="Rand D."/>
            <person name="Rasmussen M.D."/>
            <person name="Reed L.K."/>
            <person name="Reenan R."/>
            <person name="Reily A."/>
            <person name="Remington K.A."/>
            <person name="Rieger T.T."/>
            <person name="Ritchie M.G."/>
            <person name="Robin C."/>
            <person name="Rogers Y.H."/>
            <person name="Rohde C."/>
            <person name="Rozas J."/>
            <person name="Rubenfield M.J."/>
            <person name="Ruiz A."/>
            <person name="Russo S."/>
            <person name="Salzberg S.L."/>
            <person name="Sanchez-Gracia A."/>
            <person name="Saranga D.J."/>
            <person name="Sato H."/>
            <person name="Schaeffer S.W."/>
            <person name="Schatz M.C."/>
            <person name="Schlenke T."/>
            <person name="Schwartz R."/>
            <person name="Segarra C."/>
            <person name="Singh R.S."/>
            <person name="Sirot L."/>
            <person name="Sirota M."/>
            <person name="Sisneros N.B."/>
            <person name="Smith C.D."/>
            <person name="Smith T.F."/>
            <person name="Spieth J."/>
            <person name="Stage D.E."/>
            <person name="Stark A."/>
            <person name="Stephan W."/>
            <person name="Strausberg R.L."/>
            <person name="Strempel S."/>
            <person name="Sturgill D."/>
            <person name="Sutton G."/>
            <person name="Sutton G.G."/>
            <person name="Tao W."/>
            <person name="Teichmann S."/>
            <person name="Tobari Y.N."/>
            <person name="Tomimura Y."/>
            <person name="Tsolas J.M."/>
            <person name="Valente V.L."/>
            <person name="Venter E."/>
            <person name="Venter J.C."/>
            <person name="Vicario S."/>
            <person name="Vieira F.G."/>
            <person name="Vilella A.J."/>
            <person name="Villasante A."/>
            <person name="Walenz B."/>
            <person name="Wang J."/>
            <person name="Wasserman M."/>
            <person name="Watts T."/>
            <person name="Wilson D."/>
            <person name="Wilson R.K."/>
            <person name="Wing R.A."/>
            <person name="Wolfner M.F."/>
            <person name="Wong A."/>
            <person name="Wong G.K."/>
            <person name="Wu C.I."/>
            <person name="Wu G."/>
            <person name="Yamamoto D."/>
            <person name="Yang H.P."/>
            <person name="Yang S.P."/>
            <person name="Yorke J.A."/>
            <person name="Yoshida K."/>
            <person name="Zdobnov E."/>
            <person name="Zhang P."/>
            <person name="Zhang Y."/>
            <person name="Zimin A.V."/>
            <person name="Baldwin J."/>
            <person name="Abdouelleil A."/>
            <person name="Abdulkadir J."/>
            <person name="Abebe A."/>
            <person name="Abera B."/>
            <person name="Abreu J."/>
            <person name="Acer S.C."/>
            <person name="Aftuck L."/>
            <person name="Alexander A."/>
            <person name="An P."/>
            <person name="Anderson E."/>
            <person name="Anderson S."/>
            <person name="Arachi H."/>
            <person name="Azer M."/>
            <person name="Bachantsang P."/>
            <person name="Barry A."/>
            <person name="Bayul T."/>
            <person name="Berlin A."/>
            <person name="Bessette D."/>
            <person name="Bloom T."/>
            <person name="Blye J."/>
            <person name="Boguslavskiy L."/>
            <person name="Bonnet C."/>
            <person name="Boukhgalter B."/>
            <person name="Bourzgui I."/>
            <person name="Brown A."/>
            <person name="Cahill P."/>
            <person name="Channer S."/>
            <person name="Cheshatsang Y."/>
            <person name="Chuda L."/>
            <person name="Citroen M."/>
            <person name="Collymore A."/>
            <person name="Cooke P."/>
            <person name="Costello M."/>
            <person name="D'Aco K."/>
            <person name="Daza R."/>
            <person name="De Haan G."/>
            <person name="DeGray S."/>
            <person name="DeMaso C."/>
            <person name="Dhargay N."/>
            <person name="Dooley K."/>
            <person name="Dooley E."/>
            <person name="Doricent M."/>
            <person name="Dorje P."/>
            <person name="Dorjee K."/>
            <person name="Dupes A."/>
            <person name="Elong R."/>
            <person name="Falk J."/>
            <person name="Farina A."/>
            <person name="Faro S."/>
            <person name="Ferguson D."/>
            <person name="Fisher S."/>
            <person name="Foley C.D."/>
            <person name="Franke A."/>
            <person name="Friedrich D."/>
            <person name="Gadbois L."/>
            <person name="Gearin G."/>
            <person name="Gearin C.R."/>
            <person name="Giannoukos G."/>
            <person name="Goode T."/>
            <person name="Graham J."/>
            <person name="Grandbois E."/>
            <person name="Grewal S."/>
            <person name="Gyaltsen K."/>
            <person name="Hafez N."/>
            <person name="Hagos B."/>
            <person name="Hall J."/>
            <person name="Henson C."/>
            <person name="Hollinger A."/>
            <person name="Honan T."/>
            <person name="Huard M.D."/>
            <person name="Hughes L."/>
            <person name="Hurhula B."/>
            <person name="Husby M.E."/>
            <person name="Kamat A."/>
            <person name="Kanga B."/>
            <person name="Kashin S."/>
            <person name="Khazanovich D."/>
            <person name="Kisner P."/>
            <person name="Lance K."/>
            <person name="Lara M."/>
            <person name="Lee W."/>
            <person name="Lennon N."/>
            <person name="Letendre F."/>
            <person name="LeVine R."/>
            <person name="Lipovsky A."/>
            <person name="Liu X."/>
            <person name="Liu J."/>
            <person name="Liu S."/>
            <person name="Lokyitsang T."/>
            <person name="Lokyitsang Y."/>
            <person name="Lubonja R."/>
            <person name="Lui A."/>
            <person name="MacDonald P."/>
            <person name="Magnisalis V."/>
            <person name="Maru K."/>
            <person name="Matthews C."/>
            <person name="McCusker W."/>
            <person name="McDonough S."/>
            <person name="Mehta T."/>
            <person name="Meldrim J."/>
            <person name="Meneus L."/>
            <person name="Mihai O."/>
            <person name="Mihalev A."/>
            <person name="Mihova T."/>
            <person name="Mittelman R."/>
            <person name="Mlenga V."/>
            <person name="Montmayeur A."/>
            <person name="Mulrain L."/>
            <person name="Navidi A."/>
            <person name="Naylor J."/>
            <person name="Negash T."/>
            <person name="Nguyen T."/>
            <person name="Nguyen N."/>
            <person name="Nicol R."/>
            <person name="Norbu C."/>
            <person name="Norbu N."/>
            <person name="Novod N."/>
            <person name="O'Neill B."/>
            <person name="Osman S."/>
            <person name="Markiewicz E."/>
            <person name="Oyono O.L."/>
            <person name="Patti C."/>
            <person name="Phunkhang P."/>
            <person name="Pierre F."/>
            <person name="Priest M."/>
            <person name="Raghuraman S."/>
            <person name="Rege F."/>
            <person name="Reyes R."/>
            <person name="Rise C."/>
            <person name="Rogov P."/>
            <person name="Ross K."/>
            <person name="Ryan E."/>
            <person name="Settipalli S."/>
            <person name="Shea T."/>
            <person name="Sherpa N."/>
            <person name="Shi L."/>
            <person name="Shih D."/>
            <person name="Sparrow T."/>
            <person name="Spaulding J."/>
            <person name="Stalker J."/>
            <person name="Stange-Thomann N."/>
            <person name="Stavropoulos S."/>
            <person name="Stone C."/>
            <person name="Strader C."/>
            <person name="Tesfaye S."/>
            <person name="Thomson T."/>
            <person name="Thoulutsang Y."/>
            <person name="Thoulutsang D."/>
            <person name="Topham K."/>
            <person name="Topping I."/>
            <person name="Tsamla T."/>
            <person name="Vassiliev H."/>
            <person name="Vo A."/>
            <person name="Wangchuk T."/>
            <person name="Wangdi T."/>
            <person name="Weiand M."/>
            <person name="Wilkinson J."/>
            <person name="Wilson A."/>
            <person name="Yadav S."/>
            <person name="Young G."/>
            <person name="Yu Q."/>
            <person name="Zembek L."/>
            <person name="Zhong D."/>
            <person name="Zimmer A."/>
            <person name="Zwirko Z."/>
            <person name="Jaffe D.B."/>
            <person name="Alvarez P."/>
            <person name="Brockman W."/>
            <person name="Butler J."/>
            <person name="Chin C."/>
            <person name="Gnerre S."/>
            <person name="Grabherr M."/>
            <person name="Kleber M."/>
            <person name="Mauceli E."/>
            <person name="MacCallum I."/>
        </authorList>
    </citation>
    <scope>NUCLEOTIDE SEQUENCE [LARGE SCALE GENOMIC DNA]</scope>
    <source>
        <strain evidence="11">Rob3c / Tucson 14021-0248.25</strain>
    </source>
</reference>
<keyword evidence="5 7" id="KW-0472">Membrane</keyword>
<evidence type="ECO:0000256" key="6">
    <source>
        <dbReference type="RuleBase" id="RU000688"/>
    </source>
</evidence>
<evidence type="ECO:0000259" key="8">
    <source>
        <dbReference type="PROSITE" id="PS50262"/>
    </source>
</evidence>
<evidence type="ECO:0000256" key="1">
    <source>
        <dbReference type="ARBA" id="ARBA00004141"/>
    </source>
</evidence>
<dbReference type="HOGENOM" id="CLU_001265_5_0_1"/>
<dbReference type="EMBL" id="CH480831">
    <property type="protein sequence ID" value="EDW45872.1"/>
    <property type="molecule type" value="Genomic_DNA"/>
</dbReference>
<dbReference type="GO" id="GO:0044341">
    <property type="term" value="P:sodium-dependent phosphate transport"/>
    <property type="evidence" value="ECO:0007669"/>
    <property type="project" value="EnsemblMetazoa"/>
</dbReference>
<dbReference type="GO" id="GO:0016028">
    <property type="term" value="C:rhabdomere"/>
    <property type="evidence" value="ECO:0007669"/>
    <property type="project" value="EnsemblMetazoa"/>
</dbReference>
<dbReference type="SUPFAM" id="SSF81321">
    <property type="entry name" value="Family A G protein-coupled receptor-like"/>
    <property type="match status" value="1"/>
</dbReference>
<feature type="transmembrane region" description="Helical" evidence="7">
    <location>
        <begin position="198"/>
        <end position="216"/>
    </location>
</feature>
<feature type="domain" description="G-protein coupled receptors family 1 profile" evidence="8">
    <location>
        <begin position="69"/>
        <end position="186"/>
    </location>
</feature>
<dbReference type="GO" id="GO:0008020">
    <property type="term" value="F:G protein-coupled photoreceptor activity"/>
    <property type="evidence" value="ECO:0007669"/>
    <property type="project" value="EnsemblMetazoa"/>
</dbReference>